<accession>M5FYB7</accession>
<organism evidence="3 4">
    <name type="scientific">Dacryopinax primogenitus (strain DJM 731)</name>
    <name type="common">Brown rot fungus</name>
    <dbReference type="NCBI Taxonomy" id="1858805"/>
    <lineage>
        <taxon>Eukaryota</taxon>
        <taxon>Fungi</taxon>
        <taxon>Dikarya</taxon>
        <taxon>Basidiomycota</taxon>
        <taxon>Agaricomycotina</taxon>
        <taxon>Dacrymycetes</taxon>
        <taxon>Dacrymycetales</taxon>
        <taxon>Dacrymycetaceae</taxon>
        <taxon>Dacryopinax</taxon>
    </lineage>
</organism>
<evidence type="ECO:0000256" key="2">
    <source>
        <dbReference type="SAM" id="SignalP"/>
    </source>
</evidence>
<evidence type="ECO:0000313" key="4">
    <source>
        <dbReference type="Proteomes" id="UP000030653"/>
    </source>
</evidence>
<feature type="transmembrane region" description="Helical" evidence="1">
    <location>
        <begin position="145"/>
        <end position="167"/>
    </location>
</feature>
<feature type="transmembrane region" description="Helical" evidence="1">
    <location>
        <begin position="174"/>
        <end position="192"/>
    </location>
</feature>
<name>M5FYB7_DACPD</name>
<sequence>MQFTRFTTTLLFVFAFFGLVAIAAPVPAINELEERCAFGCNDGAVVSILANLHVTVKADIAVVANLVAQASVDATLYTAVFATLIADINAAITLIAALPVSVVGLSAGLIASTCANIFIDIFVVINSCSSIPNIASCYGGLNEVLVALLGSLKVCLGNVIVSLIATLCVTIKAVISLSVNVDIFAGLSAVLFI</sequence>
<dbReference type="EMBL" id="JH795866">
    <property type="protein sequence ID" value="EJU00825.1"/>
    <property type="molecule type" value="Genomic_DNA"/>
</dbReference>
<dbReference type="GeneID" id="63688182"/>
<reference evidence="3 4" key="1">
    <citation type="journal article" date="2012" name="Science">
        <title>The Paleozoic origin of enzymatic lignin decomposition reconstructed from 31 fungal genomes.</title>
        <authorList>
            <person name="Floudas D."/>
            <person name="Binder M."/>
            <person name="Riley R."/>
            <person name="Barry K."/>
            <person name="Blanchette R.A."/>
            <person name="Henrissat B."/>
            <person name="Martinez A.T."/>
            <person name="Otillar R."/>
            <person name="Spatafora J.W."/>
            <person name="Yadav J.S."/>
            <person name="Aerts A."/>
            <person name="Benoit I."/>
            <person name="Boyd A."/>
            <person name="Carlson A."/>
            <person name="Copeland A."/>
            <person name="Coutinho P.M."/>
            <person name="de Vries R.P."/>
            <person name="Ferreira P."/>
            <person name="Findley K."/>
            <person name="Foster B."/>
            <person name="Gaskell J."/>
            <person name="Glotzer D."/>
            <person name="Gorecki P."/>
            <person name="Heitman J."/>
            <person name="Hesse C."/>
            <person name="Hori C."/>
            <person name="Igarashi K."/>
            <person name="Jurgens J.A."/>
            <person name="Kallen N."/>
            <person name="Kersten P."/>
            <person name="Kohler A."/>
            <person name="Kuees U."/>
            <person name="Kumar T.K.A."/>
            <person name="Kuo A."/>
            <person name="LaButti K."/>
            <person name="Larrondo L.F."/>
            <person name="Lindquist E."/>
            <person name="Ling A."/>
            <person name="Lombard V."/>
            <person name="Lucas S."/>
            <person name="Lundell T."/>
            <person name="Martin R."/>
            <person name="McLaughlin D.J."/>
            <person name="Morgenstern I."/>
            <person name="Morin E."/>
            <person name="Murat C."/>
            <person name="Nagy L.G."/>
            <person name="Nolan M."/>
            <person name="Ohm R.A."/>
            <person name="Patyshakuliyeva A."/>
            <person name="Rokas A."/>
            <person name="Ruiz-Duenas F.J."/>
            <person name="Sabat G."/>
            <person name="Salamov A."/>
            <person name="Samejima M."/>
            <person name="Schmutz J."/>
            <person name="Slot J.C."/>
            <person name="St John F."/>
            <person name="Stenlid J."/>
            <person name="Sun H."/>
            <person name="Sun S."/>
            <person name="Syed K."/>
            <person name="Tsang A."/>
            <person name="Wiebenga A."/>
            <person name="Young D."/>
            <person name="Pisabarro A."/>
            <person name="Eastwood D.C."/>
            <person name="Martin F."/>
            <person name="Cullen D."/>
            <person name="Grigoriev I.V."/>
            <person name="Hibbett D.S."/>
        </authorList>
    </citation>
    <scope>NUCLEOTIDE SEQUENCE [LARGE SCALE GENOMIC DNA]</scope>
    <source>
        <strain evidence="3 4">DJM-731 SS1</strain>
    </source>
</reference>
<gene>
    <name evidence="3" type="ORF">DACRYDRAFT_23148</name>
</gene>
<keyword evidence="1" id="KW-1133">Transmembrane helix</keyword>
<dbReference type="Proteomes" id="UP000030653">
    <property type="component" value="Unassembled WGS sequence"/>
</dbReference>
<evidence type="ECO:0000313" key="3">
    <source>
        <dbReference type="EMBL" id="EJU00825.1"/>
    </source>
</evidence>
<keyword evidence="4" id="KW-1185">Reference proteome</keyword>
<proteinExistence type="predicted"/>
<evidence type="ECO:0000256" key="1">
    <source>
        <dbReference type="SAM" id="Phobius"/>
    </source>
</evidence>
<feature type="transmembrane region" description="Helical" evidence="1">
    <location>
        <begin position="105"/>
        <end position="125"/>
    </location>
</feature>
<feature type="transmembrane region" description="Helical" evidence="1">
    <location>
        <begin position="76"/>
        <end position="98"/>
    </location>
</feature>
<dbReference type="AlphaFoldDB" id="M5FYB7"/>
<dbReference type="OrthoDB" id="10421544at2759"/>
<dbReference type="RefSeq" id="XP_040627722.1">
    <property type="nucleotide sequence ID" value="XM_040773120.1"/>
</dbReference>
<feature type="signal peptide" evidence="2">
    <location>
        <begin position="1"/>
        <end position="23"/>
    </location>
</feature>
<feature type="chain" id="PRO_5004067441" description="Transmembrane protein" evidence="2">
    <location>
        <begin position="24"/>
        <end position="193"/>
    </location>
</feature>
<protein>
    <recommendedName>
        <fullName evidence="5">Transmembrane protein</fullName>
    </recommendedName>
</protein>
<dbReference type="HOGENOM" id="CLU_1408719_0_0_1"/>
<evidence type="ECO:0008006" key="5">
    <source>
        <dbReference type="Google" id="ProtNLM"/>
    </source>
</evidence>
<keyword evidence="1" id="KW-0812">Transmembrane</keyword>
<keyword evidence="1" id="KW-0472">Membrane</keyword>
<keyword evidence="2" id="KW-0732">Signal</keyword>